<dbReference type="SMART" id="SM00060">
    <property type="entry name" value="FN3"/>
    <property type="match status" value="4"/>
</dbReference>
<dbReference type="Pfam" id="PF00041">
    <property type="entry name" value="fn3"/>
    <property type="match status" value="2"/>
</dbReference>
<comment type="subcellular location">
    <subcellularLocation>
        <location evidence="1">Membrane</location>
        <topology evidence="1">Single-pass type I membrane protein</topology>
    </subcellularLocation>
</comment>
<proteinExistence type="predicted"/>
<evidence type="ECO:0000313" key="18">
    <source>
        <dbReference type="EMBL" id="CAG6651015.1"/>
    </source>
</evidence>
<evidence type="ECO:0000256" key="2">
    <source>
        <dbReference type="ARBA" id="ARBA00013064"/>
    </source>
</evidence>
<name>A0A8D8RJT2_9HEMI</name>
<evidence type="ECO:0000256" key="4">
    <source>
        <dbReference type="ARBA" id="ARBA00022729"/>
    </source>
</evidence>
<dbReference type="InterPro" id="IPR029021">
    <property type="entry name" value="Prot-tyrosine_phosphatase-like"/>
</dbReference>
<evidence type="ECO:0000256" key="11">
    <source>
        <dbReference type="ARBA" id="ARBA00051722"/>
    </source>
</evidence>
<dbReference type="PRINTS" id="PR00700">
    <property type="entry name" value="PRTYPHPHTASE"/>
</dbReference>
<sequence length="972" mass="111067">MFRCFINMIALVFVCLCSMSLTTGQPKRILNEALPCPRNLTVEDINTTTILISWIPPDQFGGNEFYIFNNYYIFRYKTNKDMKWMKNFTSETKLMLTTLLPGENYTIEVSSLFYGKYNKMTYLSPNTSITYVTLPEAVRNVDVLPSEGAITLKFPKPSGWFDSFNLKTNCTTLSNNGNGEELWGSCKIPIRQEIDRTECEHIDVNFDYRRGFYIFHINAVKWSVTCEFIIRSVSYNKRSNKTVVLGTTVSDKLFDVPSYLTHSVKGQIKTEESVDDTPTIRPRETRSESDENSFTPIAEISIKEVTSSSVTLSWKHQDIESKFKFSGSIKPEQIFTYIITYDNNTIETNNVTVNITGLVPYHNYTFSMTAISNTVRTKPLNTTVQTLESIPGNFSIFKPDDINPTNISFVWSLPDEEKHGVITEFIIFFEHGDMSDKERFNPNVKRGTVPRLIHNTEYLFKLHAYTKVGKNNAIAYKQRTPQDRPPKPLPFAVPMVTTTTTSTIQVRLNKNFFSELNGPIMFYTVIVAEQTDDIPSVENENSLPNWNDVQSKSPWPPYQVFNPKQIFTDSPVVEYTIGEEKCPNGVLYCNGPLKSGTSYRVKLRAFTTPTMFTDTSYSECIDTTNNSSLFIVLCLVLVIVFIIFLGILKQYLYGQSSIMSNNLPLQNFSLPILIEHFKTMIINRDRMLEEFESLKRVGVNQSTEEGELDCNRPKNRFSNILPYDNSRYKLQPVDDEEGSDYVNASYVPGHLSPRQYIATQGPLAGTCEEFWRLCWESKTPAIVMLTQCVELGRDKCHRYWPIGVGTMQYGALTVCLTEVTHYTGWSLSELVLYRGEKQRTVFHFHFTSWPDHGVPQTRDTLARFVFEFRARIKPDQNPVVVHCSAGVGRTGTFIAIDTVLQQLDKLGDAGSVDILGMVYGLRKARKQMVQTVEQYEYIYQSVQLVLQGLNYTPDTPLKQSEPCEQDEGVDDL</sequence>
<dbReference type="PROSITE" id="PS50056">
    <property type="entry name" value="TYR_PHOSPHATASE_2"/>
    <property type="match status" value="1"/>
</dbReference>
<keyword evidence="8 13" id="KW-1133">Transmembrane helix</keyword>
<dbReference type="InterPro" id="IPR036116">
    <property type="entry name" value="FN3_sf"/>
</dbReference>
<dbReference type="InterPro" id="IPR050713">
    <property type="entry name" value="RTP_Phos/Ushers"/>
</dbReference>
<dbReference type="InterPro" id="IPR000387">
    <property type="entry name" value="Tyr_Pase_dom"/>
</dbReference>
<evidence type="ECO:0000256" key="5">
    <source>
        <dbReference type="ARBA" id="ARBA00022737"/>
    </source>
</evidence>
<dbReference type="SUPFAM" id="SSF49265">
    <property type="entry name" value="Fibronectin type III"/>
    <property type="match status" value="3"/>
</dbReference>
<keyword evidence="6" id="KW-0378">Hydrolase</keyword>
<reference evidence="18" key="1">
    <citation type="submission" date="2021-05" db="EMBL/GenBank/DDBJ databases">
        <authorList>
            <person name="Alioto T."/>
            <person name="Alioto T."/>
            <person name="Gomez Garrido J."/>
        </authorList>
    </citation>
    <scope>NUCLEOTIDE SEQUENCE</scope>
</reference>
<dbReference type="Gene3D" id="3.90.190.10">
    <property type="entry name" value="Protein tyrosine phosphatase superfamily"/>
    <property type="match status" value="1"/>
</dbReference>
<dbReference type="SMART" id="SM00194">
    <property type="entry name" value="PTPc"/>
    <property type="match status" value="1"/>
</dbReference>
<evidence type="ECO:0000256" key="7">
    <source>
        <dbReference type="ARBA" id="ARBA00022912"/>
    </source>
</evidence>
<feature type="domain" description="Fibronectin type-III" evidence="17">
    <location>
        <begin position="390"/>
        <end position="486"/>
    </location>
</feature>
<feature type="domain" description="Fibronectin type-III" evidence="17">
    <location>
        <begin position="296"/>
        <end position="389"/>
    </location>
</feature>
<dbReference type="GO" id="GO:0004725">
    <property type="term" value="F:protein tyrosine phosphatase activity"/>
    <property type="evidence" value="ECO:0007669"/>
    <property type="project" value="UniProtKB-EC"/>
</dbReference>
<evidence type="ECO:0000256" key="9">
    <source>
        <dbReference type="ARBA" id="ARBA00023136"/>
    </source>
</evidence>
<evidence type="ECO:0000256" key="12">
    <source>
        <dbReference type="SAM" id="MobiDB-lite"/>
    </source>
</evidence>
<dbReference type="PANTHER" id="PTHR46957">
    <property type="entry name" value="CYTOKINE RECEPTOR"/>
    <property type="match status" value="1"/>
</dbReference>
<dbReference type="Gene3D" id="2.60.40.10">
    <property type="entry name" value="Immunoglobulins"/>
    <property type="match status" value="3"/>
</dbReference>
<keyword evidence="3 13" id="KW-0812">Transmembrane</keyword>
<organism evidence="18">
    <name type="scientific">Cacopsylla melanoneura</name>
    <dbReference type="NCBI Taxonomy" id="428564"/>
    <lineage>
        <taxon>Eukaryota</taxon>
        <taxon>Metazoa</taxon>
        <taxon>Ecdysozoa</taxon>
        <taxon>Arthropoda</taxon>
        <taxon>Hexapoda</taxon>
        <taxon>Insecta</taxon>
        <taxon>Pterygota</taxon>
        <taxon>Neoptera</taxon>
        <taxon>Paraneoptera</taxon>
        <taxon>Hemiptera</taxon>
        <taxon>Sternorrhyncha</taxon>
        <taxon>Psylloidea</taxon>
        <taxon>Psyllidae</taxon>
        <taxon>Psyllinae</taxon>
        <taxon>Cacopsylla</taxon>
    </lineage>
</organism>
<keyword evidence="5" id="KW-0677">Repeat</keyword>
<feature type="signal peptide" evidence="14">
    <location>
        <begin position="1"/>
        <end position="24"/>
    </location>
</feature>
<dbReference type="InterPro" id="IPR003961">
    <property type="entry name" value="FN3_dom"/>
</dbReference>
<dbReference type="InterPro" id="IPR003595">
    <property type="entry name" value="Tyr_Pase_cat"/>
</dbReference>
<dbReference type="GO" id="GO:0016020">
    <property type="term" value="C:membrane"/>
    <property type="evidence" value="ECO:0007669"/>
    <property type="project" value="UniProtKB-SubCell"/>
</dbReference>
<dbReference type="InterPro" id="IPR013783">
    <property type="entry name" value="Ig-like_fold"/>
</dbReference>
<comment type="catalytic activity">
    <reaction evidence="11">
        <text>O-phospho-L-tyrosyl-[protein] + H2O = L-tyrosyl-[protein] + phosphate</text>
        <dbReference type="Rhea" id="RHEA:10684"/>
        <dbReference type="Rhea" id="RHEA-COMP:10136"/>
        <dbReference type="Rhea" id="RHEA-COMP:20101"/>
        <dbReference type="ChEBI" id="CHEBI:15377"/>
        <dbReference type="ChEBI" id="CHEBI:43474"/>
        <dbReference type="ChEBI" id="CHEBI:46858"/>
        <dbReference type="ChEBI" id="CHEBI:61978"/>
        <dbReference type="EC" id="3.1.3.48"/>
    </reaction>
</comment>
<feature type="region of interest" description="Disordered" evidence="12">
    <location>
        <begin position="271"/>
        <end position="292"/>
    </location>
</feature>
<evidence type="ECO:0000259" key="15">
    <source>
        <dbReference type="PROSITE" id="PS50055"/>
    </source>
</evidence>
<dbReference type="FunFam" id="3.90.190.10:FF:000009">
    <property type="entry name" value="Receptor-type tyrosine-protein phosphatase beta"/>
    <property type="match status" value="1"/>
</dbReference>
<dbReference type="PROSITE" id="PS50853">
    <property type="entry name" value="FN3"/>
    <property type="match status" value="3"/>
</dbReference>
<dbReference type="EMBL" id="HBUF01165133">
    <property type="protein sequence ID" value="CAG6651015.1"/>
    <property type="molecule type" value="Transcribed_RNA"/>
</dbReference>
<feature type="domain" description="Tyrosine-protein phosphatase" evidence="15">
    <location>
        <begin position="687"/>
        <end position="945"/>
    </location>
</feature>
<keyword evidence="10" id="KW-0325">Glycoprotein</keyword>
<accession>A0A8D8RJT2</accession>
<dbReference type="PANTHER" id="PTHR46957:SF3">
    <property type="entry name" value="CYTOKINE RECEPTOR"/>
    <property type="match status" value="1"/>
</dbReference>
<dbReference type="AlphaFoldDB" id="A0A8D8RJT2"/>
<protein>
    <recommendedName>
        <fullName evidence="2">protein-tyrosine-phosphatase</fullName>
        <ecNumber evidence="2">3.1.3.48</ecNumber>
    </recommendedName>
</protein>
<evidence type="ECO:0000259" key="16">
    <source>
        <dbReference type="PROSITE" id="PS50056"/>
    </source>
</evidence>
<evidence type="ECO:0000256" key="13">
    <source>
        <dbReference type="SAM" id="Phobius"/>
    </source>
</evidence>
<dbReference type="PROSITE" id="PS00383">
    <property type="entry name" value="TYR_PHOSPHATASE_1"/>
    <property type="match status" value="1"/>
</dbReference>
<dbReference type="GO" id="GO:0048666">
    <property type="term" value="P:neuron development"/>
    <property type="evidence" value="ECO:0007669"/>
    <property type="project" value="UniProtKB-ARBA"/>
</dbReference>
<dbReference type="InterPro" id="IPR016130">
    <property type="entry name" value="Tyr_Pase_AS"/>
</dbReference>
<dbReference type="SMART" id="SM00404">
    <property type="entry name" value="PTPc_motif"/>
    <property type="match status" value="1"/>
</dbReference>
<feature type="transmembrane region" description="Helical" evidence="13">
    <location>
        <begin position="629"/>
        <end position="648"/>
    </location>
</feature>
<feature type="chain" id="PRO_5034421417" description="protein-tyrosine-phosphatase" evidence="14">
    <location>
        <begin position="25"/>
        <end position="972"/>
    </location>
</feature>
<dbReference type="Pfam" id="PF00102">
    <property type="entry name" value="Y_phosphatase"/>
    <property type="match status" value="1"/>
</dbReference>
<dbReference type="Pfam" id="PF18861">
    <property type="entry name" value="PTP_tm"/>
    <property type="match status" value="1"/>
</dbReference>
<evidence type="ECO:0000256" key="3">
    <source>
        <dbReference type="ARBA" id="ARBA00022692"/>
    </source>
</evidence>
<evidence type="ECO:0000256" key="1">
    <source>
        <dbReference type="ARBA" id="ARBA00004479"/>
    </source>
</evidence>
<evidence type="ECO:0000256" key="8">
    <source>
        <dbReference type="ARBA" id="ARBA00022989"/>
    </source>
</evidence>
<feature type="domain" description="Fibronectin type-III" evidence="17">
    <location>
        <begin position="36"/>
        <end position="137"/>
    </location>
</feature>
<keyword evidence="4 14" id="KW-0732">Signal</keyword>
<keyword evidence="9 13" id="KW-0472">Membrane</keyword>
<evidence type="ECO:0000256" key="6">
    <source>
        <dbReference type="ARBA" id="ARBA00022801"/>
    </source>
</evidence>
<dbReference type="InterPro" id="IPR000242">
    <property type="entry name" value="PTP_cat"/>
</dbReference>
<dbReference type="PROSITE" id="PS50055">
    <property type="entry name" value="TYR_PHOSPHATASE_PTP"/>
    <property type="match status" value="1"/>
</dbReference>
<evidence type="ECO:0000259" key="17">
    <source>
        <dbReference type="PROSITE" id="PS50853"/>
    </source>
</evidence>
<dbReference type="EC" id="3.1.3.48" evidence="2"/>
<feature type="domain" description="Tyrosine specific protein phosphatases" evidence="16">
    <location>
        <begin position="859"/>
        <end position="936"/>
    </location>
</feature>
<evidence type="ECO:0000256" key="10">
    <source>
        <dbReference type="ARBA" id="ARBA00023180"/>
    </source>
</evidence>
<dbReference type="SUPFAM" id="SSF52799">
    <property type="entry name" value="(Phosphotyrosine protein) phosphatases II"/>
    <property type="match status" value="1"/>
</dbReference>
<dbReference type="CDD" id="cd00063">
    <property type="entry name" value="FN3"/>
    <property type="match status" value="3"/>
</dbReference>
<evidence type="ECO:0000256" key="14">
    <source>
        <dbReference type="SAM" id="SignalP"/>
    </source>
</evidence>
<keyword evidence="7" id="KW-0904">Protein phosphatase</keyword>
<dbReference type="InterPro" id="IPR041201">
    <property type="entry name" value="PTPRJ_TM"/>
</dbReference>